<gene>
    <name evidence="1" type="ORF">QO005_003746</name>
</gene>
<proteinExistence type="predicted"/>
<dbReference type="EMBL" id="JAUSWH010000014">
    <property type="protein sequence ID" value="MDQ0457390.1"/>
    <property type="molecule type" value="Genomic_DNA"/>
</dbReference>
<protein>
    <submittedName>
        <fullName evidence="1">Uncharacterized protein</fullName>
    </submittedName>
</protein>
<accession>A0ABU0IGJ5</accession>
<evidence type="ECO:0000313" key="1">
    <source>
        <dbReference type="EMBL" id="MDQ0457390.1"/>
    </source>
</evidence>
<keyword evidence="2" id="KW-1185">Reference proteome</keyword>
<reference evidence="1 2" key="1">
    <citation type="submission" date="2023-07" db="EMBL/GenBank/DDBJ databases">
        <title>Genomic Encyclopedia of Type Strains, Phase IV (KMG-IV): sequencing the most valuable type-strain genomes for metagenomic binning, comparative biology and taxonomic classification.</title>
        <authorList>
            <person name="Goeker M."/>
        </authorList>
    </citation>
    <scope>NUCLEOTIDE SEQUENCE [LARGE SCALE GENOMIC DNA]</scope>
    <source>
        <strain evidence="1 2">DSM 100301</strain>
    </source>
</reference>
<dbReference type="Proteomes" id="UP001235269">
    <property type="component" value="Unassembled WGS sequence"/>
</dbReference>
<organism evidence="1 2">
    <name type="scientific">Rhizobium paknamense</name>
    <dbReference type="NCBI Taxonomy" id="1206817"/>
    <lineage>
        <taxon>Bacteria</taxon>
        <taxon>Pseudomonadati</taxon>
        <taxon>Pseudomonadota</taxon>
        <taxon>Alphaproteobacteria</taxon>
        <taxon>Hyphomicrobiales</taxon>
        <taxon>Rhizobiaceae</taxon>
        <taxon>Rhizobium/Agrobacterium group</taxon>
        <taxon>Rhizobium</taxon>
    </lineage>
</organism>
<name>A0ABU0IGJ5_9HYPH</name>
<sequence>MPLEKREIDFICNSVRFVGNHTDHGGTWSDLQIMTLAKARTMDKGGRAEHYLNHYLEGSGEPIYFSLRTLMDEDPGVRARIISTINALRRAGEGDGRNAAILSSVPKAGQIPIPQTVFQNHDWQFATGSLNVNWRFIEEINRNGTKMMKVELWTTNIYRWHPTEGRRTQCVHQAAVNLQHPQQESYFPMDDRIHGSGMVPGMVWPDFSKKKTTNYKAAKDFPMIAKPEAVLIPKTAPYR</sequence>
<comment type="caution">
    <text evidence="1">The sequence shown here is derived from an EMBL/GenBank/DDBJ whole genome shotgun (WGS) entry which is preliminary data.</text>
</comment>
<evidence type="ECO:0000313" key="2">
    <source>
        <dbReference type="Proteomes" id="UP001235269"/>
    </source>
</evidence>
<dbReference type="RefSeq" id="WP_307159565.1">
    <property type="nucleotide sequence ID" value="NZ_JAUSWH010000014.1"/>
</dbReference>